<keyword evidence="3" id="KW-1185">Reference proteome</keyword>
<feature type="transmembrane region" description="Helical" evidence="1">
    <location>
        <begin position="622"/>
        <end position="645"/>
    </location>
</feature>
<keyword evidence="1" id="KW-0472">Membrane</keyword>
<feature type="transmembrane region" description="Helical" evidence="1">
    <location>
        <begin position="188"/>
        <end position="209"/>
    </location>
</feature>
<keyword evidence="1" id="KW-1133">Transmembrane helix</keyword>
<reference evidence="2 3" key="1">
    <citation type="submission" date="2024-09" db="EMBL/GenBank/DDBJ databases">
        <title>Nodulacao em especies de Leguminosae Basais da Amazonia e Caracterizacao dos Rizobios e Bacterias Associadas aos Nodulos.</title>
        <authorList>
            <person name="Jambeiro I.C.A."/>
            <person name="Lopes I.S."/>
            <person name="Aguiar E.R.G.R."/>
            <person name="Santos A.F.J."/>
            <person name="Dos Santos J.M.F."/>
            <person name="Gross E."/>
        </authorList>
    </citation>
    <scope>NUCLEOTIDE SEQUENCE [LARGE SCALE GENOMIC DNA]</scope>
    <source>
        <strain evidence="2 3">BRUESC1165</strain>
    </source>
</reference>
<feature type="transmembrane region" description="Helical" evidence="1">
    <location>
        <begin position="432"/>
        <end position="462"/>
    </location>
</feature>
<feature type="transmembrane region" description="Helical" evidence="1">
    <location>
        <begin position="153"/>
        <end position="176"/>
    </location>
</feature>
<feature type="transmembrane region" description="Helical" evidence="1">
    <location>
        <begin position="597"/>
        <end position="616"/>
    </location>
</feature>
<feature type="transmembrane region" description="Helical" evidence="1">
    <location>
        <begin position="12"/>
        <end position="30"/>
    </location>
</feature>
<feature type="transmembrane region" description="Helical" evidence="1">
    <location>
        <begin position="294"/>
        <end position="314"/>
    </location>
</feature>
<dbReference type="Proteomes" id="UP001593940">
    <property type="component" value="Unassembled WGS sequence"/>
</dbReference>
<feature type="transmembrane region" description="Helical" evidence="1">
    <location>
        <begin position="474"/>
        <end position="493"/>
    </location>
</feature>
<comment type="caution">
    <text evidence="2">The sequence shown here is derived from an EMBL/GenBank/DDBJ whole genome shotgun (WGS) entry which is preliminary data.</text>
</comment>
<organism evidence="2 3">
    <name type="scientific">Microvirga arabica</name>
    <dbReference type="NCBI Taxonomy" id="1128671"/>
    <lineage>
        <taxon>Bacteria</taxon>
        <taxon>Pseudomonadati</taxon>
        <taxon>Pseudomonadota</taxon>
        <taxon>Alphaproteobacteria</taxon>
        <taxon>Hyphomicrobiales</taxon>
        <taxon>Methylobacteriaceae</taxon>
        <taxon>Microvirga</taxon>
    </lineage>
</organism>
<evidence type="ECO:0000313" key="2">
    <source>
        <dbReference type="EMBL" id="MFC1458339.1"/>
    </source>
</evidence>
<protein>
    <submittedName>
        <fullName evidence="2">Uncharacterized protein</fullName>
    </submittedName>
</protein>
<keyword evidence="1" id="KW-0812">Transmembrane</keyword>
<feature type="transmembrane region" description="Helical" evidence="1">
    <location>
        <begin position="538"/>
        <end position="558"/>
    </location>
</feature>
<feature type="transmembrane region" description="Helical" evidence="1">
    <location>
        <begin position="121"/>
        <end position="141"/>
    </location>
</feature>
<feature type="transmembrane region" description="Helical" evidence="1">
    <location>
        <begin position="395"/>
        <end position="420"/>
    </location>
</feature>
<name>A0ABV6YAR5_9HYPH</name>
<sequence>MLVNARQFIERAAVSLGAVALAASALYFTLNVNLAESYPDFIVGNIAWGAKSKLQDLFAIPVFITVLFCSAIGLSQLFRLANVGAGRRRANDLASHLIWWSIGPLMTIASLSSTGVVDSEFYAAFIFGLLAFALIMSVASYRGIDVSPRDASLLVLAACLASLIPLEVALLIGRLPKAWFGSSGVNGIVHWLPVALAFTLSVATLWGLCAPQSLRVVGPYSALVAQLGLPAFYFALYPTRIAAPDGALFRYDTGRALLPIISLLVALSVLDVVRRFAYCQARDASLPVRVLSPLALFGLIVGLKFGSMAVPAVNPDDYHFGEYLLGNLVYAAGGLPYLDYLPAHGFVENDAPALLSRLIHDGSASGLVDAGRLLAAGIALVGFVSLYWLTGNIGLAFLCILLLAGRITWFFFIPFVCLWLSPRLMAAPARWLVVWIFTVPVVILGIPAQGLLLAVASCLIAVNMSWAVLSGRVGQSTIFPVIALAITLAAMTLTPIGPMLIKAVGYVLENGPINQAAYGRSWQSGWDPSRGYGLGFEVLRNGWVVACLVLILVSYNAWRRGLTAQAILPALLALAFCFLLIPYSMGRIDPADFSRPGAVTLFAWVILLPIATYHVLGGAFRALMITAVAFVGALLTPDPGPLGVIPQAMSLDRLRAAVLDHIKVNSALLNGHQGSSQKQEIVDAATVSLHGIGRALIDPRHFDRLRRLNSLLNAEIAPDESYLDLSSRNAQYYYVNRRPLLEVTAPYNLASIDQQKRAVRLLSMKPPRLALMEADNINHDGGGVALRSPVLYRFILQHYIPEYKSGFIVGTFRDRVDLTLPLVTIAVQDRTDPIWNHGFHRSSSSFLVGDPIAAKMIAAGDRLVFSNNERRIVTAVRADTGVVELDGPVPVKAENNQEFVWDVNPERRGAYRSALLERAFERRDLAAIPVAWGRSEGTLSKRMIKRHTILVPPAVVHDMKPEGDRLHVAGRDPFLIYDVMSQGVSGEDAGLLRLDFECYGQKEVPRLQVFWWGDGASGPTETNSLRLTASSGALIIPLDSTHRWTLSNRISGLRIDLDNASSCEAISVANIGLYARALN</sequence>
<evidence type="ECO:0000256" key="1">
    <source>
        <dbReference type="SAM" id="Phobius"/>
    </source>
</evidence>
<feature type="transmembrane region" description="Helical" evidence="1">
    <location>
        <begin position="564"/>
        <end position="585"/>
    </location>
</feature>
<evidence type="ECO:0000313" key="3">
    <source>
        <dbReference type="Proteomes" id="UP001593940"/>
    </source>
</evidence>
<dbReference type="EMBL" id="JBHOMY010000048">
    <property type="protein sequence ID" value="MFC1458339.1"/>
    <property type="molecule type" value="Genomic_DNA"/>
</dbReference>
<proteinExistence type="predicted"/>
<gene>
    <name evidence="2" type="ORF">ACETIH_16870</name>
</gene>
<feature type="transmembrane region" description="Helical" evidence="1">
    <location>
        <begin position="216"/>
        <end position="236"/>
    </location>
</feature>
<accession>A0ABV6YAR5</accession>
<feature type="transmembrane region" description="Helical" evidence="1">
    <location>
        <begin position="58"/>
        <end position="81"/>
    </location>
</feature>
<feature type="transmembrane region" description="Helical" evidence="1">
    <location>
        <begin position="256"/>
        <end position="273"/>
    </location>
</feature>
<dbReference type="RefSeq" id="WP_377030304.1">
    <property type="nucleotide sequence ID" value="NZ_JBHOMY010000048.1"/>
</dbReference>
<feature type="transmembrane region" description="Helical" evidence="1">
    <location>
        <begin position="93"/>
        <end position="115"/>
    </location>
</feature>
<feature type="transmembrane region" description="Helical" evidence="1">
    <location>
        <begin position="373"/>
        <end position="389"/>
    </location>
</feature>